<dbReference type="InterPro" id="IPR004358">
    <property type="entry name" value="Sig_transdc_His_kin-like_C"/>
</dbReference>
<dbReference type="SMART" id="SM00387">
    <property type="entry name" value="HATPase_c"/>
    <property type="match status" value="1"/>
</dbReference>
<dbReference type="AlphaFoldDB" id="A0A1I7GSU2"/>
<dbReference type="InterPro" id="IPR005467">
    <property type="entry name" value="His_kinase_dom"/>
</dbReference>
<dbReference type="RefSeq" id="WP_068836553.1">
    <property type="nucleotide sequence ID" value="NZ_BMXC01000001.1"/>
</dbReference>
<reference evidence="10" key="1">
    <citation type="submission" date="2016-10" db="EMBL/GenBank/DDBJ databases">
        <authorList>
            <person name="Varghese N."/>
        </authorList>
    </citation>
    <scope>NUCLEOTIDE SEQUENCE [LARGE SCALE GENOMIC DNA]</scope>
    <source>
        <strain evidence="10">DSM 18820</strain>
    </source>
</reference>
<sequence>MQPSVHTPTTPTQSLEFYRSIVSKNKDLFSVIDRHGNYVFVSESAETIYGYKPSDMVGKSSLSFIHPNDQPTILACIAAVLAGESPQVPPFRYRIKSGEWRWIQSAATNMLADPHVQGILVNSRDVTEAFLLSKERDYHQAYYKSLFFEHPDTVFTLSNEGRFQRVNQHIQKLTGYNVTDLVDSQFGEIVHPDSIPAANEAYKRVMQGEAHTMEIRIITKQRQEKHISVSVMPVYFGGVMKGIQGIARDVTQATHTQLLIKEQAQQLNNILESISEPFYVLNSSWCFTFVSAAFASFMHKTREELAGKPIWELFPALVNTKLFRACNEVSEKRNTIRFEETYTKTYLQPCTLHFTLYPTVDGIAVHFVDVTESYKTQLELEKLSLVASKTINGVIIMGPDRRIDWVNDGFCRLTGYDRQEAIGLVPGELLRGPDTDPAVLERIRQKYKALQPFSEELLCYKKSGERIWLYIDMTPIFNEAGQLVNFVAIKTDISEKKEAEVKQLKLADDLFKQNRDLQQFTYIISHNLRAPVANALGLARLVNKLPKAEPAFDHALDKLHTSVLQLDSVIKDINNLLSIRDSGRVTPRELVNLNQVCREVLESFETEITQCRATFTIDINPGHSLFSIKAYLFSILHNLISNALKYRSEERPLEVLIKVEPDMRGYVLTVCDNGLGLDMQLVKHQLFQLYKRFHPFIHGKGTGLFLVKTQVEALGGKIKVDSMPDQGTTFSIYLGAKSYS</sequence>
<evidence type="ECO:0000313" key="9">
    <source>
        <dbReference type="EMBL" id="SFU51461.1"/>
    </source>
</evidence>
<accession>A0A1I7GSU2</accession>
<evidence type="ECO:0000259" key="6">
    <source>
        <dbReference type="PROSITE" id="PS50109"/>
    </source>
</evidence>
<dbReference type="InterPro" id="IPR000014">
    <property type="entry name" value="PAS"/>
</dbReference>
<dbReference type="InterPro" id="IPR003594">
    <property type="entry name" value="HATPase_dom"/>
</dbReference>
<evidence type="ECO:0000256" key="2">
    <source>
        <dbReference type="ARBA" id="ARBA00012438"/>
    </source>
</evidence>
<dbReference type="OrthoDB" id="9766459at2"/>
<keyword evidence="3" id="KW-0597">Phosphoprotein</keyword>
<dbReference type="InterPro" id="IPR035965">
    <property type="entry name" value="PAS-like_dom_sf"/>
</dbReference>
<feature type="domain" description="PAS" evidence="7">
    <location>
        <begin position="379"/>
        <end position="423"/>
    </location>
</feature>
<dbReference type="Pfam" id="PF02518">
    <property type="entry name" value="HATPase_c"/>
    <property type="match status" value="1"/>
</dbReference>
<dbReference type="InterPro" id="IPR013656">
    <property type="entry name" value="PAS_4"/>
</dbReference>
<feature type="domain" description="PAS" evidence="7">
    <location>
        <begin position="14"/>
        <end position="84"/>
    </location>
</feature>
<dbReference type="Proteomes" id="UP000182491">
    <property type="component" value="Unassembled WGS sequence"/>
</dbReference>
<dbReference type="CDD" id="cd00075">
    <property type="entry name" value="HATPase"/>
    <property type="match status" value="1"/>
</dbReference>
<name>A0A1I7GSU2_9BACT</name>
<keyword evidence="10" id="KW-1185">Reference proteome</keyword>
<evidence type="ECO:0000256" key="4">
    <source>
        <dbReference type="ARBA" id="ARBA00022679"/>
    </source>
</evidence>
<dbReference type="NCBIfam" id="TIGR00229">
    <property type="entry name" value="sensory_box"/>
    <property type="match status" value="3"/>
</dbReference>
<dbReference type="EMBL" id="FPCA01000001">
    <property type="protein sequence ID" value="SFU51461.1"/>
    <property type="molecule type" value="Genomic_DNA"/>
</dbReference>
<comment type="catalytic activity">
    <reaction evidence="1">
        <text>ATP + protein L-histidine = ADP + protein N-phospho-L-histidine.</text>
        <dbReference type="EC" id="2.7.13.3"/>
    </reaction>
</comment>
<dbReference type="PROSITE" id="PS50109">
    <property type="entry name" value="HIS_KIN"/>
    <property type="match status" value="1"/>
</dbReference>
<dbReference type="PANTHER" id="PTHR43304">
    <property type="entry name" value="PHYTOCHROME-LIKE PROTEIN CPH1"/>
    <property type="match status" value="1"/>
</dbReference>
<dbReference type="InterPro" id="IPR000700">
    <property type="entry name" value="PAS-assoc_C"/>
</dbReference>
<feature type="domain" description="PAS" evidence="7">
    <location>
        <begin position="263"/>
        <end position="314"/>
    </location>
</feature>
<dbReference type="PROSITE" id="PS50112">
    <property type="entry name" value="PAS"/>
    <property type="match status" value="4"/>
</dbReference>
<proteinExistence type="predicted"/>
<dbReference type="GO" id="GO:0000155">
    <property type="term" value="F:phosphorelay sensor kinase activity"/>
    <property type="evidence" value="ECO:0007669"/>
    <property type="project" value="InterPro"/>
</dbReference>
<feature type="domain" description="PAC" evidence="8">
    <location>
        <begin position="453"/>
        <end position="505"/>
    </location>
</feature>
<dbReference type="SUPFAM" id="SSF55874">
    <property type="entry name" value="ATPase domain of HSP90 chaperone/DNA topoisomerase II/histidine kinase"/>
    <property type="match status" value="1"/>
</dbReference>
<dbReference type="Pfam" id="PF13426">
    <property type="entry name" value="PAS_9"/>
    <property type="match status" value="1"/>
</dbReference>
<dbReference type="InterPro" id="IPR013655">
    <property type="entry name" value="PAS_fold_3"/>
</dbReference>
<dbReference type="Gene3D" id="1.10.287.130">
    <property type="match status" value="1"/>
</dbReference>
<dbReference type="Gene3D" id="3.30.565.10">
    <property type="entry name" value="Histidine kinase-like ATPase, C-terminal domain"/>
    <property type="match status" value="1"/>
</dbReference>
<dbReference type="Pfam" id="PF08448">
    <property type="entry name" value="PAS_4"/>
    <property type="match status" value="2"/>
</dbReference>
<dbReference type="Gene3D" id="3.30.450.20">
    <property type="entry name" value="PAS domain"/>
    <property type="match status" value="4"/>
</dbReference>
<organism evidence="9 10">
    <name type="scientific">Pontibacter akesuensis</name>
    <dbReference type="NCBI Taxonomy" id="388950"/>
    <lineage>
        <taxon>Bacteria</taxon>
        <taxon>Pseudomonadati</taxon>
        <taxon>Bacteroidota</taxon>
        <taxon>Cytophagia</taxon>
        <taxon>Cytophagales</taxon>
        <taxon>Hymenobacteraceae</taxon>
        <taxon>Pontibacter</taxon>
    </lineage>
</organism>
<dbReference type="InterPro" id="IPR036890">
    <property type="entry name" value="HATPase_C_sf"/>
</dbReference>
<gene>
    <name evidence="9" type="ORF">SAMN04487941_1236</name>
</gene>
<protein>
    <recommendedName>
        <fullName evidence="2">histidine kinase</fullName>
        <ecNumber evidence="2">2.7.13.3</ecNumber>
    </recommendedName>
</protein>
<dbReference type="SMART" id="SM00091">
    <property type="entry name" value="PAS"/>
    <property type="match status" value="4"/>
</dbReference>
<dbReference type="SMART" id="SM00086">
    <property type="entry name" value="PAC"/>
    <property type="match status" value="3"/>
</dbReference>
<evidence type="ECO:0000313" key="10">
    <source>
        <dbReference type="Proteomes" id="UP000182491"/>
    </source>
</evidence>
<dbReference type="EC" id="2.7.13.3" evidence="2"/>
<evidence type="ECO:0000256" key="5">
    <source>
        <dbReference type="ARBA" id="ARBA00022777"/>
    </source>
</evidence>
<dbReference type="PANTHER" id="PTHR43304:SF1">
    <property type="entry name" value="PAC DOMAIN-CONTAINING PROTEIN"/>
    <property type="match status" value="1"/>
</dbReference>
<keyword evidence="5" id="KW-0418">Kinase</keyword>
<evidence type="ECO:0000256" key="1">
    <source>
        <dbReference type="ARBA" id="ARBA00000085"/>
    </source>
</evidence>
<dbReference type="InterPro" id="IPR052162">
    <property type="entry name" value="Sensor_kinase/Photoreceptor"/>
</dbReference>
<dbReference type="STRING" id="388950.GCA_001611675_00332"/>
<dbReference type="PRINTS" id="PR00344">
    <property type="entry name" value="BCTRLSENSOR"/>
</dbReference>
<dbReference type="PROSITE" id="PS50113">
    <property type="entry name" value="PAC"/>
    <property type="match status" value="1"/>
</dbReference>
<dbReference type="SUPFAM" id="SSF47384">
    <property type="entry name" value="Homodimeric domain of signal transducing histidine kinase"/>
    <property type="match status" value="1"/>
</dbReference>
<feature type="domain" description="Histidine kinase" evidence="6">
    <location>
        <begin position="523"/>
        <end position="738"/>
    </location>
</feature>
<keyword evidence="4" id="KW-0808">Transferase</keyword>
<evidence type="ECO:0000256" key="3">
    <source>
        <dbReference type="ARBA" id="ARBA00022553"/>
    </source>
</evidence>
<evidence type="ECO:0000259" key="8">
    <source>
        <dbReference type="PROSITE" id="PS50113"/>
    </source>
</evidence>
<dbReference type="InterPro" id="IPR036097">
    <property type="entry name" value="HisK_dim/P_sf"/>
</dbReference>
<dbReference type="Pfam" id="PF08447">
    <property type="entry name" value="PAS_3"/>
    <property type="match status" value="1"/>
</dbReference>
<evidence type="ECO:0000259" key="7">
    <source>
        <dbReference type="PROSITE" id="PS50112"/>
    </source>
</evidence>
<dbReference type="SUPFAM" id="SSF55785">
    <property type="entry name" value="PYP-like sensor domain (PAS domain)"/>
    <property type="match status" value="4"/>
</dbReference>
<dbReference type="InterPro" id="IPR001610">
    <property type="entry name" value="PAC"/>
</dbReference>
<feature type="domain" description="PAS" evidence="7">
    <location>
        <begin position="139"/>
        <end position="209"/>
    </location>
</feature>
<dbReference type="CDD" id="cd00130">
    <property type="entry name" value="PAS"/>
    <property type="match status" value="4"/>
</dbReference>